<proteinExistence type="inferred from homology"/>
<accession>A0A8J6D222</accession>
<keyword evidence="9 11" id="KW-0804">Transcription</keyword>
<feature type="domain" description="Response regulatory" evidence="14">
    <location>
        <begin position="19"/>
        <end position="132"/>
    </location>
</feature>
<protein>
    <recommendedName>
        <fullName evidence="11">Two-component response regulator</fullName>
    </recommendedName>
</protein>
<dbReference type="PIRSF" id="PIRSF036392">
    <property type="entry name" value="RR_ARR_type-B"/>
    <property type="match status" value="1"/>
</dbReference>
<evidence type="ECO:0000256" key="11">
    <source>
        <dbReference type="PIRNR" id="PIRNR036392"/>
    </source>
</evidence>
<dbReference type="InterPro" id="IPR001789">
    <property type="entry name" value="Sig_transdc_resp-reg_receiver"/>
</dbReference>
<dbReference type="FunFam" id="1.10.10.60:FF:000007">
    <property type="entry name" value="Two-component response regulator"/>
    <property type="match status" value="1"/>
</dbReference>
<feature type="region of interest" description="Disordered" evidence="13">
    <location>
        <begin position="140"/>
        <end position="198"/>
    </location>
</feature>
<evidence type="ECO:0000256" key="2">
    <source>
        <dbReference type="ARBA" id="ARBA00006015"/>
    </source>
</evidence>
<evidence type="ECO:0000256" key="1">
    <source>
        <dbReference type="ARBA" id="ARBA00004123"/>
    </source>
</evidence>
<dbReference type="PROSITE" id="PS50110">
    <property type="entry name" value="RESPONSE_REGULATORY"/>
    <property type="match status" value="1"/>
</dbReference>
<dbReference type="InterPro" id="IPR006447">
    <property type="entry name" value="Myb_dom_plants"/>
</dbReference>
<keyword evidence="3 12" id="KW-0597">Phosphoprotein</keyword>
<dbReference type="OrthoDB" id="60033at2759"/>
<dbReference type="GO" id="GO:0005634">
    <property type="term" value="C:nucleus"/>
    <property type="evidence" value="ECO:0007669"/>
    <property type="project" value="UniProtKB-SubCell"/>
</dbReference>
<dbReference type="PANTHER" id="PTHR43874">
    <property type="entry name" value="TWO-COMPONENT RESPONSE REGULATOR"/>
    <property type="match status" value="1"/>
</dbReference>
<dbReference type="GO" id="GO:0000160">
    <property type="term" value="P:phosphorelay signal transduction system"/>
    <property type="evidence" value="ECO:0007669"/>
    <property type="project" value="UniProtKB-KW"/>
</dbReference>
<dbReference type="Gene3D" id="1.10.10.60">
    <property type="entry name" value="Homeodomain-like"/>
    <property type="match status" value="1"/>
</dbReference>
<keyword evidence="5 11" id="KW-0902">Two-component regulatory system</keyword>
<keyword evidence="6 11" id="KW-0805">Transcription regulation</keyword>
<evidence type="ECO:0000256" key="6">
    <source>
        <dbReference type="ARBA" id="ARBA00023015"/>
    </source>
</evidence>
<keyword evidence="10 11" id="KW-0539">Nucleus</keyword>
<keyword evidence="17" id="KW-1185">Reference proteome</keyword>
<evidence type="ECO:0000256" key="13">
    <source>
        <dbReference type="SAM" id="MobiDB-lite"/>
    </source>
</evidence>
<feature type="modified residue" description="4-aspartylphosphate" evidence="12">
    <location>
        <position position="68"/>
    </location>
</feature>
<dbReference type="InterPro" id="IPR017930">
    <property type="entry name" value="Myb_dom"/>
</dbReference>
<evidence type="ECO:0000313" key="17">
    <source>
        <dbReference type="Proteomes" id="UP000701853"/>
    </source>
</evidence>
<evidence type="ECO:0000256" key="3">
    <source>
        <dbReference type="ARBA" id="ARBA00022553"/>
    </source>
</evidence>
<dbReference type="SMART" id="SM00448">
    <property type="entry name" value="REC"/>
    <property type="match status" value="1"/>
</dbReference>
<feature type="compositionally biased region" description="Basic and acidic residues" evidence="13">
    <location>
        <begin position="140"/>
        <end position="152"/>
    </location>
</feature>
<dbReference type="EMBL" id="JAHUZN010000007">
    <property type="protein sequence ID" value="KAG8488378.1"/>
    <property type="molecule type" value="Genomic_DNA"/>
</dbReference>
<dbReference type="GO" id="GO:0003677">
    <property type="term" value="F:DNA binding"/>
    <property type="evidence" value="ECO:0007669"/>
    <property type="project" value="UniProtKB-KW"/>
</dbReference>
<feature type="compositionally biased region" description="Basic and acidic residues" evidence="13">
    <location>
        <begin position="185"/>
        <end position="196"/>
    </location>
</feature>
<dbReference type="PROSITE" id="PS51294">
    <property type="entry name" value="HTH_MYB"/>
    <property type="match status" value="1"/>
</dbReference>
<comment type="function">
    <text evidence="11">Transcriptional activator that binds specific DNA sequence.</text>
</comment>
<dbReference type="Gene3D" id="3.40.50.2300">
    <property type="match status" value="1"/>
</dbReference>
<keyword evidence="7 11" id="KW-0238">DNA-binding</keyword>
<feature type="domain" description="HTH myb-type" evidence="15">
    <location>
        <begin position="196"/>
        <end position="255"/>
    </location>
</feature>
<name>A0A8J6D222_9ROSI</name>
<evidence type="ECO:0000313" key="16">
    <source>
        <dbReference type="EMBL" id="KAG8488378.1"/>
    </source>
</evidence>
<dbReference type="SUPFAM" id="SSF46689">
    <property type="entry name" value="Homeodomain-like"/>
    <property type="match status" value="1"/>
</dbReference>
<dbReference type="InterPro" id="IPR045279">
    <property type="entry name" value="ARR-like"/>
</dbReference>
<evidence type="ECO:0000256" key="7">
    <source>
        <dbReference type="ARBA" id="ARBA00023125"/>
    </source>
</evidence>
<dbReference type="CDD" id="cd17584">
    <property type="entry name" value="REC_typeB_ARR-like"/>
    <property type="match status" value="1"/>
</dbReference>
<gene>
    <name evidence="16" type="ORF">CXB51_016530</name>
</gene>
<comment type="caution">
    <text evidence="16">The sequence shown here is derived from an EMBL/GenBank/DDBJ whole genome shotgun (WGS) entry which is preliminary data.</text>
</comment>
<evidence type="ECO:0000259" key="15">
    <source>
        <dbReference type="PROSITE" id="PS51294"/>
    </source>
</evidence>
<organism evidence="16 17">
    <name type="scientific">Gossypium anomalum</name>
    <dbReference type="NCBI Taxonomy" id="47600"/>
    <lineage>
        <taxon>Eukaryota</taxon>
        <taxon>Viridiplantae</taxon>
        <taxon>Streptophyta</taxon>
        <taxon>Embryophyta</taxon>
        <taxon>Tracheophyta</taxon>
        <taxon>Spermatophyta</taxon>
        <taxon>Magnoliopsida</taxon>
        <taxon>eudicotyledons</taxon>
        <taxon>Gunneridae</taxon>
        <taxon>Pentapetalae</taxon>
        <taxon>rosids</taxon>
        <taxon>malvids</taxon>
        <taxon>Malvales</taxon>
        <taxon>Malvaceae</taxon>
        <taxon>Malvoideae</taxon>
        <taxon>Gossypium</taxon>
    </lineage>
</organism>
<dbReference type="SUPFAM" id="SSF52172">
    <property type="entry name" value="CheY-like"/>
    <property type="match status" value="1"/>
</dbReference>
<evidence type="ECO:0000256" key="4">
    <source>
        <dbReference type="ARBA" id="ARBA00022864"/>
    </source>
</evidence>
<dbReference type="AlphaFoldDB" id="A0A8J6D222"/>
<evidence type="ECO:0000256" key="9">
    <source>
        <dbReference type="ARBA" id="ARBA00023163"/>
    </source>
</evidence>
<evidence type="ECO:0000256" key="12">
    <source>
        <dbReference type="PROSITE-ProRule" id="PRU00169"/>
    </source>
</evidence>
<sequence>MRVERIINDTNDEFPIGIRVLAVDDDPTCLLLLESLLRRCKYNVTTTNQAITALKLLRQNKFDLVISDVHMPDMDGFKLLELVGLEMDLPVIMLSANGDTNVVMKGITHGACDYLLKPVRIEELNNIWQHVVRRKRFERKDRYNSDSQDKLRANSGEAVGMGSIGNNGKLKKKRKDQDEDEERDENGHHNNEDPSIRKKPRVAWSAELHGKFVAAVNQLGMKNATPKKILELMKVEKLTTQNVGSHLQAFIRTFSAYSYDDPKVITKLTKFRLYLKRISCAANQQVNIAAAVRMRSPNGLGNFHTLAGSNQLHNAAFRSFPPRGVLGRLNTHAALLIRGLPSPGTIRSGHGQNSVNSGNDQCKLQSFVSGIHNANILHGLPMSLELDQVQTNKGVSHIGELPIADSTTVFPVSSSLIEATVTGFSGNPLLGVTSNSLMLEASSQQAGNSRDIDPAIGFRNGNTLSDFAPLAPASNRKSNADLQREPIPINWNAGELITSAPQEWNSPYQSNVTPCSMNSSIPVSGTMVQFGLCLDQNNSTDSDSIGPLSFIDNSAMEQSIIDKEGYLMLEPWGQGSHIPYNIGLLEDLWEFQ</sequence>
<dbReference type="InterPro" id="IPR009057">
    <property type="entry name" value="Homeodomain-like_sf"/>
</dbReference>
<comment type="similarity">
    <text evidence="2">Belongs to the ARR family. Type-B subfamily.</text>
</comment>
<reference evidence="16 17" key="1">
    <citation type="journal article" date="2021" name="bioRxiv">
        <title>The Gossypium anomalum genome as a resource for cotton improvement and evolutionary analysis of hybrid incompatibility.</title>
        <authorList>
            <person name="Grover C.E."/>
            <person name="Yuan D."/>
            <person name="Arick M.A."/>
            <person name="Miller E.R."/>
            <person name="Hu G."/>
            <person name="Peterson D.G."/>
            <person name="Wendel J.F."/>
            <person name="Udall J.A."/>
        </authorList>
    </citation>
    <scope>NUCLEOTIDE SEQUENCE [LARGE SCALE GENOMIC DNA]</scope>
    <source>
        <strain evidence="16">JFW-Udall</strain>
        <tissue evidence="16">Leaf</tissue>
    </source>
</reference>
<evidence type="ECO:0000256" key="5">
    <source>
        <dbReference type="ARBA" id="ARBA00023012"/>
    </source>
</evidence>
<dbReference type="Proteomes" id="UP000701853">
    <property type="component" value="Chromosome 7"/>
</dbReference>
<dbReference type="InterPro" id="IPR017053">
    <property type="entry name" value="Response_reg_B-typ_pln"/>
</dbReference>
<evidence type="ECO:0000259" key="14">
    <source>
        <dbReference type="PROSITE" id="PS50110"/>
    </source>
</evidence>
<dbReference type="GO" id="GO:0003700">
    <property type="term" value="F:DNA-binding transcription factor activity"/>
    <property type="evidence" value="ECO:0007669"/>
    <property type="project" value="UniProtKB-UniRule"/>
</dbReference>
<keyword evidence="8 11" id="KW-0010">Activator</keyword>
<evidence type="ECO:0000256" key="8">
    <source>
        <dbReference type="ARBA" id="ARBA00023159"/>
    </source>
</evidence>
<dbReference type="GO" id="GO:0009736">
    <property type="term" value="P:cytokinin-activated signaling pathway"/>
    <property type="evidence" value="ECO:0007669"/>
    <property type="project" value="UniProtKB-KW"/>
</dbReference>
<dbReference type="Pfam" id="PF00072">
    <property type="entry name" value="Response_reg"/>
    <property type="match status" value="1"/>
</dbReference>
<comment type="subcellular location">
    <subcellularLocation>
        <location evidence="1 11">Nucleus</location>
    </subcellularLocation>
</comment>
<keyword evidence="4" id="KW-0932">Cytokinin signaling pathway</keyword>
<dbReference type="NCBIfam" id="TIGR01557">
    <property type="entry name" value="myb_SHAQKYF"/>
    <property type="match status" value="1"/>
</dbReference>
<dbReference type="PANTHER" id="PTHR43874:SF7">
    <property type="entry name" value="TWO-COMPONENT RESPONSE REGULATOR ARR10"/>
    <property type="match status" value="1"/>
</dbReference>
<dbReference type="InterPro" id="IPR011006">
    <property type="entry name" value="CheY-like_superfamily"/>
</dbReference>
<evidence type="ECO:0000256" key="10">
    <source>
        <dbReference type="ARBA" id="ARBA00023242"/>
    </source>
</evidence>